<reference evidence="2" key="1">
    <citation type="submission" date="2020-05" db="EMBL/GenBank/DDBJ databases">
        <title>WGS assembly of Panicum virgatum.</title>
        <authorList>
            <person name="Lovell J.T."/>
            <person name="Jenkins J."/>
            <person name="Shu S."/>
            <person name="Juenger T.E."/>
            <person name="Schmutz J."/>
        </authorList>
    </citation>
    <scope>NUCLEOTIDE SEQUENCE</scope>
    <source>
        <strain evidence="2">AP13</strain>
    </source>
</reference>
<sequence length="179" mass="20205">MSSSSHLSPVPPGPCLVLDPDEINKVPDQDRQCRGISLLDTTKGDRLTCDVQPLGVGAAMSFALTWKQGWMLYSSSDQDNPCTFLHDPRTLNRIELPHFPHPLPRVFQCALSDKPTSTAGCVVVILNLDPPDDEPCFWYCRVGGMQEWIKHDYDVGRHQYDMEGLVWKKSIIKKQSHIM</sequence>
<name>A0A8T0N3Y1_PANVG</name>
<dbReference type="Pfam" id="PF03478">
    <property type="entry name" value="Beta-prop_KIB1-4"/>
    <property type="match status" value="1"/>
</dbReference>
<evidence type="ECO:0000259" key="1">
    <source>
        <dbReference type="Pfam" id="PF03478"/>
    </source>
</evidence>
<keyword evidence="3" id="KW-1185">Reference proteome</keyword>
<dbReference type="PANTHER" id="PTHR33127">
    <property type="entry name" value="TRANSMEMBRANE PROTEIN"/>
    <property type="match status" value="1"/>
</dbReference>
<evidence type="ECO:0000313" key="2">
    <source>
        <dbReference type="EMBL" id="KAG2543785.1"/>
    </source>
</evidence>
<gene>
    <name evidence="2" type="ORF">PVAP13_9NG758800</name>
</gene>
<dbReference type="InterPro" id="IPR005174">
    <property type="entry name" value="KIB1-4_b-propeller"/>
</dbReference>
<dbReference type="EMBL" id="CM029054">
    <property type="protein sequence ID" value="KAG2543785.1"/>
    <property type="molecule type" value="Genomic_DNA"/>
</dbReference>
<protein>
    <recommendedName>
        <fullName evidence="1">KIB1-4 beta-propeller domain-containing protein</fullName>
    </recommendedName>
</protein>
<comment type="caution">
    <text evidence="2">The sequence shown here is derived from an EMBL/GenBank/DDBJ whole genome shotgun (WGS) entry which is preliminary data.</text>
</comment>
<dbReference type="Proteomes" id="UP000823388">
    <property type="component" value="Chromosome 9N"/>
</dbReference>
<dbReference type="PANTHER" id="PTHR33127:SF32">
    <property type="entry name" value="DUF295 DOMAIN-CONTAINING PROTEIN"/>
    <property type="match status" value="1"/>
</dbReference>
<evidence type="ECO:0000313" key="3">
    <source>
        <dbReference type="Proteomes" id="UP000823388"/>
    </source>
</evidence>
<dbReference type="AlphaFoldDB" id="A0A8T0N3Y1"/>
<organism evidence="2 3">
    <name type="scientific">Panicum virgatum</name>
    <name type="common">Blackwell switchgrass</name>
    <dbReference type="NCBI Taxonomy" id="38727"/>
    <lineage>
        <taxon>Eukaryota</taxon>
        <taxon>Viridiplantae</taxon>
        <taxon>Streptophyta</taxon>
        <taxon>Embryophyta</taxon>
        <taxon>Tracheophyta</taxon>
        <taxon>Spermatophyta</taxon>
        <taxon>Magnoliopsida</taxon>
        <taxon>Liliopsida</taxon>
        <taxon>Poales</taxon>
        <taxon>Poaceae</taxon>
        <taxon>PACMAD clade</taxon>
        <taxon>Panicoideae</taxon>
        <taxon>Panicodae</taxon>
        <taxon>Paniceae</taxon>
        <taxon>Panicinae</taxon>
        <taxon>Panicum</taxon>
        <taxon>Panicum sect. Hiantes</taxon>
    </lineage>
</organism>
<accession>A0A8T0N3Y1</accession>
<feature type="domain" description="KIB1-4 beta-propeller" evidence="1">
    <location>
        <begin position="65"/>
        <end position="160"/>
    </location>
</feature>
<proteinExistence type="predicted"/>